<feature type="region of interest" description="Disordered" evidence="2">
    <location>
        <begin position="43"/>
        <end position="62"/>
    </location>
</feature>
<evidence type="ECO:0000256" key="2">
    <source>
        <dbReference type="SAM" id="MobiDB-lite"/>
    </source>
</evidence>
<feature type="region of interest" description="Disordered" evidence="2">
    <location>
        <begin position="111"/>
        <end position="146"/>
    </location>
</feature>
<dbReference type="SMART" id="SM00257">
    <property type="entry name" value="LysM"/>
    <property type="match status" value="1"/>
</dbReference>
<dbReference type="Pfam" id="PF01476">
    <property type="entry name" value="LysM"/>
    <property type="match status" value="1"/>
</dbReference>
<gene>
    <name evidence="4" type="ordered locus">Marme_1183</name>
</gene>
<dbReference type="PROSITE" id="PS51782">
    <property type="entry name" value="LYSM"/>
    <property type="match status" value="1"/>
</dbReference>
<dbReference type="InterPro" id="IPR016047">
    <property type="entry name" value="M23ase_b-sheet_dom"/>
</dbReference>
<feature type="compositionally biased region" description="Low complexity" evidence="2">
    <location>
        <begin position="115"/>
        <end position="145"/>
    </location>
</feature>
<evidence type="ECO:0000259" key="3">
    <source>
        <dbReference type="PROSITE" id="PS51782"/>
    </source>
</evidence>
<dbReference type="RefSeq" id="WP_013660361.1">
    <property type="nucleotide sequence ID" value="NC_015276.1"/>
</dbReference>
<dbReference type="STRING" id="717774.Marme_1183"/>
<reference evidence="4 5" key="1">
    <citation type="journal article" date="2012" name="Stand. Genomic Sci.">
        <title>Complete genome sequence of the melanogenic marine bacterium Marinomonas mediterranea type strain (MMB-1(T)).</title>
        <authorList>
            <person name="Lucas-Elio P."/>
            <person name="Goodwin L."/>
            <person name="Woyke T."/>
            <person name="Pitluck S."/>
            <person name="Nolan M."/>
            <person name="Kyrpides N.C."/>
            <person name="Detter J.C."/>
            <person name="Copeland A."/>
            <person name="Teshima H."/>
            <person name="Bruce D."/>
            <person name="Detter C."/>
            <person name="Tapia R."/>
            <person name="Han S."/>
            <person name="Land M.L."/>
            <person name="Ivanova N."/>
            <person name="Mikhailova N."/>
            <person name="Johnston A.W."/>
            <person name="Sanchez-Amat A."/>
        </authorList>
    </citation>
    <scope>NUCLEOTIDE SEQUENCE [LARGE SCALE GENOMIC DNA]</scope>
    <source>
        <strain evidence="5">ATCC 700492 / JCM 21426 / NBRC 103028 / MMB-1</strain>
    </source>
</reference>
<dbReference type="InterPro" id="IPR018392">
    <property type="entry name" value="LysM"/>
</dbReference>
<dbReference type="SUPFAM" id="SSF51261">
    <property type="entry name" value="Duplicated hybrid motif"/>
    <property type="match status" value="1"/>
</dbReference>
<dbReference type="eggNOG" id="COG1388">
    <property type="taxonomic scope" value="Bacteria"/>
</dbReference>
<dbReference type="GO" id="GO:0004222">
    <property type="term" value="F:metalloendopeptidase activity"/>
    <property type="evidence" value="ECO:0007669"/>
    <property type="project" value="TreeGrafter"/>
</dbReference>
<dbReference type="GO" id="GO:0032153">
    <property type="term" value="C:cell division site"/>
    <property type="evidence" value="ECO:0007669"/>
    <property type="project" value="TreeGrafter"/>
</dbReference>
<organism evidence="4 5">
    <name type="scientific">Marinomonas mediterranea (strain ATCC 700492 / JCM 21426 / NBRC 103028 / MMB-1)</name>
    <dbReference type="NCBI Taxonomy" id="717774"/>
    <lineage>
        <taxon>Bacteria</taxon>
        <taxon>Pseudomonadati</taxon>
        <taxon>Pseudomonadota</taxon>
        <taxon>Gammaproteobacteria</taxon>
        <taxon>Oceanospirillales</taxon>
        <taxon>Oceanospirillaceae</taxon>
        <taxon>Marinomonas</taxon>
    </lineage>
</organism>
<keyword evidence="5" id="KW-1185">Reference proteome</keyword>
<name>F2JUP1_MARM1</name>
<dbReference type="Pfam" id="PF01551">
    <property type="entry name" value="Peptidase_M23"/>
    <property type="match status" value="1"/>
</dbReference>
<comment type="similarity">
    <text evidence="1">Belongs to the E.coli NlpD/Haemophilus LppB family.</text>
</comment>
<dbReference type="eggNOG" id="COG4942">
    <property type="taxonomic scope" value="Bacteria"/>
</dbReference>
<feature type="compositionally biased region" description="Polar residues" evidence="2">
    <location>
        <begin position="43"/>
        <end position="55"/>
    </location>
</feature>
<dbReference type="PATRIC" id="fig|717774.3.peg.1228"/>
<dbReference type="HOGENOM" id="CLU_029425_0_2_6"/>
<dbReference type="GO" id="GO:0009279">
    <property type="term" value="C:cell outer membrane"/>
    <property type="evidence" value="ECO:0007669"/>
    <property type="project" value="TreeGrafter"/>
</dbReference>
<proteinExistence type="inferred from homology"/>
<dbReference type="InterPro" id="IPR011055">
    <property type="entry name" value="Dup_hybrid_motif"/>
</dbReference>
<dbReference type="PANTHER" id="PTHR21666">
    <property type="entry name" value="PEPTIDASE-RELATED"/>
    <property type="match status" value="1"/>
</dbReference>
<dbReference type="CDD" id="cd00118">
    <property type="entry name" value="LysM"/>
    <property type="match status" value="1"/>
</dbReference>
<dbReference type="InterPro" id="IPR036779">
    <property type="entry name" value="LysM_dom_sf"/>
</dbReference>
<evidence type="ECO:0000313" key="5">
    <source>
        <dbReference type="Proteomes" id="UP000001062"/>
    </source>
</evidence>
<protein>
    <submittedName>
        <fullName evidence="4">Peptidase M23</fullName>
    </submittedName>
</protein>
<dbReference type="PANTHER" id="PTHR21666:SF263">
    <property type="entry name" value="MUREIN HYDROLASE ACTIVATOR NLPD"/>
    <property type="match status" value="1"/>
</dbReference>
<dbReference type="EMBL" id="CP002583">
    <property type="protein sequence ID" value="ADZ90456.1"/>
    <property type="molecule type" value="Genomic_DNA"/>
</dbReference>
<dbReference type="KEGG" id="mme:Marme_1183"/>
<evidence type="ECO:0000256" key="1">
    <source>
        <dbReference type="ARBA" id="ARBA00038420"/>
    </source>
</evidence>
<sequence length="289" mass="31698">MILITLLMVEQRRNALKRFISVTIASLLLSACAYDSFHYPDKNSNSRTNASSRPQVTPMPATGIHKVQSGDTLFAIAFQYGLDYRKVAALNKIDSPYVIYPNQKIRLIGKRKALTKTTPPQKTVKPSKTTKKTASSSTKASSNVKNVKKVNSAKKLPSNNKKITKKVEKWLWPVDGKVIRGFSSSGVSSKGIDIKGTKGHHVKAVADGIVVYAGSGLIGYGKLVIIKHNEIYLSAYAYNERILVKEQQSVRAGDSLAIIGGKGSEKPLLHFEVRKDGQPVNPLNVLPKR</sequence>
<dbReference type="InterPro" id="IPR050570">
    <property type="entry name" value="Cell_wall_metabolism_enzyme"/>
</dbReference>
<dbReference type="CDD" id="cd12797">
    <property type="entry name" value="M23_peptidase"/>
    <property type="match status" value="1"/>
</dbReference>
<accession>F2JUP1</accession>
<dbReference type="Proteomes" id="UP000001062">
    <property type="component" value="Chromosome"/>
</dbReference>
<dbReference type="Gene3D" id="3.10.350.10">
    <property type="entry name" value="LysM domain"/>
    <property type="match status" value="1"/>
</dbReference>
<dbReference type="Gene3D" id="2.70.70.10">
    <property type="entry name" value="Glucose Permease (Domain IIA)"/>
    <property type="match status" value="1"/>
</dbReference>
<dbReference type="AlphaFoldDB" id="F2JUP1"/>
<evidence type="ECO:0000313" key="4">
    <source>
        <dbReference type="EMBL" id="ADZ90456.1"/>
    </source>
</evidence>
<feature type="domain" description="LysM" evidence="3">
    <location>
        <begin position="63"/>
        <end position="107"/>
    </location>
</feature>